<name>A0ABM9UUN8_9BACT</name>
<accession>A0ABM9UUN8</accession>
<dbReference type="EMBL" id="CZVI01000009">
    <property type="protein sequence ID" value="CUS85076.1"/>
    <property type="molecule type" value="Genomic_DNA"/>
</dbReference>
<dbReference type="NCBIfam" id="TIGR04183">
    <property type="entry name" value="Por_Secre_tail"/>
    <property type="match status" value="1"/>
</dbReference>
<gene>
    <name evidence="1" type="ORF">JGI8_00856</name>
</gene>
<sequence length="191" mass="21467">MSGTGAIYGKIPNAPNSTRVDISPDPKPRPPYTTFSYALTYNFNDPYIGSDDIYRENYAIGEVKPGTYTITALNGLYRRTVVVRAGEVVNADPPTQVADEEIKLDRFELCQNYPNPFNTSTVMRYYLPEPRRVVIKVYDLLGREVKTLLDEERGSGLHYAVFEAEGLASGVYVYTIFAGDFVSSKFMVFVK</sequence>
<comment type="caution">
    <text evidence="1">The sequence shown here is derived from an EMBL/GenBank/DDBJ whole genome shotgun (WGS) entry which is preliminary data.</text>
</comment>
<evidence type="ECO:0000313" key="2">
    <source>
        <dbReference type="Proteomes" id="UP000182200"/>
    </source>
</evidence>
<dbReference type="RefSeq" id="WP_075446980.1">
    <property type="nucleotide sequence ID" value="NZ_CZVI01000009.1"/>
</dbReference>
<proteinExistence type="predicted"/>
<reference evidence="1 2" key="1">
    <citation type="submission" date="2015-11" db="EMBL/GenBank/DDBJ databases">
        <authorList>
            <person name="Varghese N."/>
        </authorList>
    </citation>
    <scope>NUCLEOTIDE SEQUENCE [LARGE SCALE GENOMIC DNA]</scope>
    <source>
        <strain evidence="1 2">JGI-8</strain>
    </source>
</reference>
<organism evidence="1 2">
    <name type="scientific">Candidatus Kryptonium thompsonii</name>
    <dbReference type="NCBI Taxonomy" id="1633631"/>
    <lineage>
        <taxon>Bacteria</taxon>
        <taxon>Pseudomonadati</taxon>
        <taxon>Candidatus Kryptoniota</taxon>
        <taxon>Candidatus Kryptonium</taxon>
    </lineage>
</organism>
<protein>
    <submittedName>
        <fullName evidence="1">Por secretion system C-terminal sorting domain-containing protein</fullName>
    </submittedName>
</protein>
<dbReference type="InterPro" id="IPR026444">
    <property type="entry name" value="Secre_tail"/>
</dbReference>
<evidence type="ECO:0000313" key="1">
    <source>
        <dbReference type="EMBL" id="CUS85076.1"/>
    </source>
</evidence>
<keyword evidence="2" id="KW-1185">Reference proteome</keyword>
<dbReference type="Proteomes" id="UP000182200">
    <property type="component" value="Unassembled WGS sequence"/>
</dbReference>